<sequence>MAKKDLDLDNIDPDFIISSFKTKTNGNPSVPVPVNTEVPPMEVSEQPAEKVGTNKPETDSGTRKKRSTPESYASLFIKETNLTARLGKSVYIRKEYHVRILKIIQVIGENEVSLFSYLDNVLTHHFQTFQNDITEIYKQKDKGLF</sequence>
<evidence type="ECO:0000256" key="1">
    <source>
        <dbReference type="SAM" id="MobiDB-lite"/>
    </source>
</evidence>
<dbReference type="Pfam" id="PF11888">
    <property type="entry name" value="DUF3408"/>
    <property type="match status" value="1"/>
</dbReference>
<proteinExistence type="predicted"/>
<organism evidence="2 3">
    <name type="scientific">Bacteroides uniformis</name>
    <dbReference type="NCBI Taxonomy" id="820"/>
    <lineage>
        <taxon>Bacteria</taxon>
        <taxon>Pseudomonadati</taxon>
        <taxon>Bacteroidota</taxon>
        <taxon>Bacteroidia</taxon>
        <taxon>Bacteroidales</taxon>
        <taxon>Bacteroidaceae</taxon>
        <taxon>Bacteroides</taxon>
    </lineage>
</organism>
<name>A0A174S5G2_BACUN</name>
<dbReference type="EMBL" id="CZAO01000012">
    <property type="protein sequence ID" value="CUP92942.1"/>
    <property type="molecule type" value="Genomic_DNA"/>
</dbReference>
<evidence type="ECO:0000313" key="3">
    <source>
        <dbReference type="Proteomes" id="UP000095766"/>
    </source>
</evidence>
<protein>
    <submittedName>
        <fullName evidence="2">Conjugate transposon protein</fullName>
    </submittedName>
</protein>
<feature type="region of interest" description="Disordered" evidence="1">
    <location>
        <begin position="21"/>
        <end position="70"/>
    </location>
</feature>
<evidence type="ECO:0000313" key="2">
    <source>
        <dbReference type="EMBL" id="CUP92942.1"/>
    </source>
</evidence>
<reference evidence="2 3" key="1">
    <citation type="submission" date="2015-09" db="EMBL/GenBank/DDBJ databases">
        <authorList>
            <consortium name="Pathogen Informatics"/>
        </authorList>
    </citation>
    <scope>NUCLEOTIDE SEQUENCE [LARGE SCALE GENOMIC DNA]</scope>
    <source>
        <strain evidence="2 3">2789STDY5834898</strain>
    </source>
</reference>
<dbReference type="RefSeq" id="WP_057253711.1">
    <property type="nucleotide sequence ID" value="NZ_CZAO01000012.1"/>
</dbReference>
<dbReference type="AlphaFoldDB" id="A0A174S5G2"/>
<accession>A0A174S5G2</accession>
<dbReference type="InterPro" id="IPR021823">
    <property type="entry name" value="DUF3408"/>
</dbReference>
<dbReference type="Proteomes" id="UP000095766">
    <property type="component" value="Unassembled WGS sequence"/>
</dbReference>
<gene>
    <name evidence="2" type="ORF">ERS852510_02702</name>
</gene>